<comment type="caution">
    <text evidence="6">The sequence shown here is derived from an EMBL/GenBank/DDBJ whole genome shotgun (WGS) entry which is preliminary data.</text>
</comment>
<dbReference type="PANTHER" id="PTHR38107:SF3">
    <property type="entry name" value="LYSOZYME RRRD-RELATED"/>
    <property type="match status" value="1"/>
</dbReference>
<dbReference type="InterPro" id="IPR033907">
    <property type="entry name" value="Endolysin_autolysin"/>
</dbReference>
<reference evidence="6 7" key="1">
    <citation type="submission" date="2020-08" db="EMBL/GenBank/DDBJ databases">
        <title>Genomic Encyclopedia of Type Strains, Phase IV (KMG-V): Genome sequencing to study the core and pangenomes of soil and plant-associated prokaryotes.</title>
        <authorList>
            <person name="Whitman W."/>
        </authorList>
    </citation>
    <scope>NUCLEOTIDE SEQUENCE [LARGE SCALE GENOMIC DNA]</scope>
    <source>
        <strain evidence="6 7">SEMIA 4034</strain>
    </source>
</reference>
<dbReference type="GO" id="GO:0016998">
    <property type="term" value="P:cell wall macromolecule catabolic process"/>
    <property type="evidence" value="ECO:0007669"/>
    <property type="project" value="InterPro"/>
</dbReference>
<keyword evidence="2 4" id="KW-0081">Bacteriolytic enzyme</keyword>
<keyword evidence="5" id="KW-0732">Signal</keyword>
<dbReference type="SUPFAM" id="SSF53955">
    <property type="entry name" value="Lysozyme-like"/>
    <property type="match status" value="1"/>
</dbReference>
<name>A0A7W8XJ99_9HYPH</name>
<evidence type="ECO:0000256" key="1">
    <source>
        <dbReference type="ARBA" id="ARBA00022529"/>
    </source>
</evidence>
<evidence type="ECO:0000256" key="3">
    <source>
        <dbReference type="ARBA" id="ARBA00023200"/>
    </source>
</evidence>
<proteinExistence type="inferred from homology"/>
<dbReference type="InterPro" id="IPR051018">
    <property type="entry name" value="Bacteriophage_GH24"/>
</dbReference>
<gene>
    <name evidence="6" type="ORF">GGI59_005615</name>
</gene>
<dbReference type="CDD" id="cd00737">
    <property type="entry name" value="lyz_endolysin_autolysin"/>
    <property type="match status" value="1"/>
</dbReference>
<evidence type="ECO:0000313" key="6">
    <source>
        <dbReference type="EMBL" id="MBB5563913.1"/>
    </source>
</evidence>
<dbReference type="GO" id="GO:0031640">
    <property type="term" value="P:killing of cells of another organism"/>
    <property type="evidence" value="ECO:0007669"/>
    <property type="project" value="UniProtKB-KW"/>
</dbReference>
<keyword evidence="4" id="KW-0378">Hydrolase</keyword>
<sequence>MSISMMKFGLAVVLTCLSAGAVRSDEPVEQLGDKSAPGILLEDTKAVLPQGVALRKVYRKGIELTKQWEGWVPRRYNDAAGFCTVGYGHLLKKSLCDGTGNEVKFLNAISEQRGEELLVQDMMKAQIAVQLAAPKDLTDGQFAALVDFTFNAGGGNLKKS</sequence>
<organism evidence="6 7">
    <name type="scientific">Rhizobium lentis</name>
    <dbReference type="NCBI Taxonomy" id="1138194"/>
    <lineage>
        <taxon>Bacteria</taxon>
        <taxon>Pseudomonadati</taxon>
        <taxon>Pseudomonadota</taxon>
        <taxon>Alphaproteobacteria</taxon>
        <taxon>Hyphomicrobiales</taxon>
        <taxon>Rhizobiaceae</taxon>
        <taxon>Rhizobium/Agrobacterium group</taxon>
        <taxon>Rhizobium</taxon>
    </lineage>
</organism>
<protein>
    <recommendedName>
        <fullName evidence="4">Lysozyme</fullName>
        <ecNumber evidence="4">3.2.1.17</ecNumber>
    </recommendedName>
</protein>
<dbReference type="EMBL" id="JACHBC010000015">
    <property type="protein sequence ID" value="MBB5563913.1"/>
    <property type="molecule type" value="Genomic_DNA"/>
</dbReference>
<dbReference type="InterPro" id="IPR023346">
    <property type="entry name" value="Lysozyme-like_dom_sf"/>
</dbReference>
<keyword evidence="7" id="KW-1185">Reference proteome</keyword>
<evidence type="ECO:0000256" key="2">
    <source>
        <dbReference type="ARBA" id="ARBA00022638"/>
    </source>
</evidence>
<dbReference type="PANTHER" id="PTHR38107">
    <property type="match status" value="1"/>
</dbReference>
<evidence type="ECO:0000256" key="4">
    <source>
        <dbReference type="RuleBase" id="RU003788"/>
    </source>
</evidence>
<accession>A0A7W8XJ99</accession>
<dbReference type="Pfam" id="PF00959">
    <property type="entry name" value="Phage_lysozyme"/>
    <property type="match status" value="1"/>
</dbReference>
<keyword evidence="1 4" id="KW-0929">Antimicrobial</keyword>
<dbReference type="InterPro" id="IPR002196">
    <property type="entry name" value="Glyco_hydro_24"/>
</dbReference>
<comment type="catalytic activity">
    <reaction evidence="4">
        <text>Hydrolysis of (1-&gt;4)-beta-linkages between N-acetylmuramic acid and N-acetyl-D-glucosamine residues in a peptidoglycan and between N-acetyl-D-glucosamine residues in chitodextrins.</text>
        <dbReference type="EC" id="3.2.1.17"/>
    </reaction>
</comment>
<dbReference type="GO" id="GO:0009253">
    <property type="term" value="P:peptidoglycan catabolic process"/>
    <property type="evidence" value="ECO:0007669"/>
    <property type="project" value="InterPro"/>
</dbReference>
<feature type="chain" id="PRO_5030752370" description="Lysozyme" evidence="5">
    <location>
        <begin position="22"/>
        <end position="160"/>
    </location>
</feature>
<dbReference type="GO" id="GO:0003796">
    <property type="term" value="F:lysozyme activity"/>
    <property type="evidence" value="ECO:0007669"/>
    <property type="project" value="UniProtKB-EC"/>
</dbReference>
<dbReference type="InterPro" id="IPR023347">
    <property type="entry name" value="Lysozyme_dom_sf"/>
</dbReference>
<evidence type="ECO:0000256" key="5">
    <source>
        <dbReference type="SAM" id="SignalP"/>
    </source>
</evidence>
<dbReference type="Proteomes" id="UP000528824">
    <property type="component" value="Unassembled WGS sequence"/>
</dbReference>
<keyword evidence="4" id="KW-0326">Glycosidase</keyword>
<evidence type="ECO:0000313" key="7">
    <source>
        <dbReference type="Proteomes" id="UP000528824"/>
    </source>
</evidence>
<dbReference type="Gene3D" id="1.10.530.40">
    <property type="match status" value="1"/>
</dbReference>
<dbReference type="GO" id="GO:0042742">
    <property type="term" value="P:defense response to bacterium"/>
    <property type="evidence" value="ECO:0007669"/>
    <property type="project" value="UniProtKB-KW"/>
</dbReference>
<comment type="similarity">
    <text evidence="4">Belongs to the glycosyl hydrolase 24 family.</text>
</comment>
<dbReference type="EC" id="3.2.1.17" evidence="4"/>
<feature type="signal peptide" evidence="5">
    <location>
        <begin position="1"/>
        <end position="21"/>
    </location>
</feature>
<keyword evidence="3" id="KW-1035">Host cytoplasm</keyword>
<dbReference type="AlphaFoldDB" id="A0A7W8XJ99"/>